<dbReference type="Gene3D" id="1.20.58.1210">
    <property type="entry name" value="Exo84p, N-terminal helical domain"/>
    <property type="match status" value="1"/>
</dbReference>
<dbReference type="GO" id="GO:0006887">
    <property type="term" value="P:exocytosis"/>
    <property type="evidence" value="ECO:0007669"/>
    <property type="project" value="UniProtKB-KW"/>
</dbReference>
<dbReference type="GO" id="GO:0006893">
    <property type="term" value="P:Golgi to plasma membrane transport"/>
    <property type="evidence" value="ECO:0007669"/>
    <property type="project" value="TreeGrafter"/>
</dbReference>
<keyword evidence="10" id="KW-1185">Reference proteome</keyword>
<evidence type="ECO:0000313" key="10">
    <source>
        <dbReference type="Proteomes" id="UP000268093"/>
    </source>
</evidence>
<evidence type="ECO:0000256" key="2">
    <source>
        <dbReference type="ARBA" id="ARBA00007210"/>
    </source>
</evidence>
<comment type="subcellular location">
    <subcellularLocation>
        <location evidence="1">Cytoplasmic vesicle</location>
        <location evidence="1">Secretory vesicle</location>
    </subcellularLocation>
</comment>
<dbReference type="OrthoDB" id="642193at2759"/>
<dbReference type="Proteomes" id="UP000268093">
    <property type="component" value="Unassembled WGS sequence"/>
</dbReference>
<dbReference type="Pfam" id="PF25345">
    <property type="entry name" value="PH_EXO84"/>
    <property type="match status" value="1"/>
</dbReference>
<evidence type="ECO:0000259" key="8">
    <source>
        <dbReference type="Pfam" id="PF16528"/>
    </source>
</evidence>
<name>A0A433CXG8_9FUNG</name>
<dbReference type="PANTHER" id="PTHR21426">
    <property type="entry name" value="EXOCYST COMPLEX COMPONENT 8"/>
    <property type="match status" value="1"/>
</dbReference>
<dbReference type="AlphaFoldDB" id="A0A433CXG8"/>
<evidence type="ECO:0000256" key="7">
    <source>
        <dbReference type="SAM" id="MobiDB-lite"/>
    </source>
</evidence>
<dbReference type="PANTHER" id="PTHR21426:SF12">
    <property type="entry name" value="EXOCYST COMPLEX COMPONENT 8"/>
    <property type="match status" value="1"/>
</dbReference>
<dbReference type="InterPro" id="IPR011993">
    <property type="entry name" value="PH-like_dom_sf"/>
</dbReference>
<dbReference type="SUPFAM" id="SSF74788">
    <property type="entry name" value="Cullin repeat-like"/>
    <property type="match status" value="1"/>
</dbReference>
<evidence type="ECO:0000256" key="4">
    <source>
        <dbReference type="ARBA" id="ARBA00022448"/>
    </source>
</evidence>
<accession>A0A433CXG8</accession>
<dbReference type="InterPro" id="IPR042561">
    <property type="entry name" value="Exo84_C_1"/>
</dbReference>
<gene>
    <name evidence="9" type="ORF">BC936DRAFT_137393</name>
</gene>
<organism evidence="9 10">
    <name type="scientific">Jimgerdemannia flammicorona</name>
    <dbReference type="NCBI Taxonomy" id="994334"/>
    <lineage>
        <taxon>Eukaryota</taxon>
        <taxon>Fungi</taxon>
        <taxon>Fungi incertae sedis</taxon>
        <taxon>Mucoromycota</taxon>
        <taxon>Mucoromycotina</taxon>
        <taxon>Endogonomycetes</taxon>
        <taxon>Endogonales</taxon>
        <taxon>Endogonaceae</taxon>
        <taxon>Jimgerdemannia</taxon>
    </lineage>
</organism>
<dbReference type="GO" id="GO:0030133">
    <property type="term" value="C:transport vesicle"/>
    <property type="evidence" value="ECO:0007669"/>
    <property type="project" value="UniProtKB-SubCell"/>
</dbReference>
<evidence type="ECO:0000313" key="9">
    <source>
        <dbReference type="EMBL" id="RUP43284.1"/>
    </source>
</evidence>
<comment type="similarity">
    <text evidence="2">Belongs to the EXO84 family.</text>
</comment>
<dbReference type="Pfam" id="PF16528">
    <property type="entry name" value="Exo84_C"/>
    <property type="match status" value="1"/>
</dbReference>
<protein>
    <recommendedName>
        <fullName evidence="3">Exocyst complex component EXO84</fullName>
    </recommendedName>
</protein>
<dbReference type="InterPro" id="IPR033961">
    <property type="entry name" value="Exo84"/>
</dbReference>
<dbReference type="SUPFAM" id="SSF50729">
    <property type="entry name" value="PH domain-like"/>
    <property type="match status" value="1"/>
</dbReference>
<evidence type="ECO:0000256" key="6">
    <source>
        <dbReference type="ARBA" id="ARBA00022927"/>
    </source>
</evidence>
<sequence length="646" mass="74031">MLDGRFFHDRRNPIQFLDHISSSIPFISPTHLESDMLTLRNLLNDLRSINDSFKDDSDTLGIISGASQVSDSVIPRRKPNEGVNTDMHSLHKAQMQALWEGVEGSQKFVPFLPNRHIVKESGNFVELNPSNFKPKQGIHLFLLSDCLLVATRKKRTMSSKLKLVAEQCWPLNEIAVIDIKDSPDIVNAFKVIKNSETFYYRAEKLDDKTGFLVMVKRNTDEMMEEKRRQRDAMRAKTESVMIIAGSETNDLRNNLSKVARKPLPPPPAPFRGGNEDEDAPEKSMSAVDMRWMANLPDELDVCIAQREFEAAVAYVENARSILSAHGGDSAKLEAIRREIDRYVDRLCTAISRDLSHPLLTKVQFQRNCTWLLRLDLGEEAREVFMAARTNVIKQRTRQLTFEGDVTTYISELALVVFTLIRNTCDWYRESFKDNRMASGFVKWAREQVEIYAVIYRKQVFHHNQQNFQIIADCLKSTNDQCAMLRMVGLDLNFLLEELFEEDVRETIAAYEERCLEKLAKVVANDNFAVVSSQSLGTEVKVTASVVSFYNILIQFVNDVCLLAKLSLYIKVIDGVSSLTEQYLKRMKAESRERDLSKDQRYAAKMNVSFVLDNIVPRISGQLNRHFDRPIPELDTLRARLRELSIV</sequence>
<dbReference type="InterPro" id="IPR016159">
    <property type="entry name" value="Cullin_repeat-like_dom_sf"/>
</dbReference>
<evidence type="ECO:0000256" key="5">
    <source>
        <dbReference type="ARBA" id="ARBA00022483"/>
    </source>
</evidence>
<dbReference type="Gene3D" id="1.20.58.1220">
    <property type="entry name" value="Exo84p, C-terminal helical domain"/>
    <property type="match status" value="1"/>
</dbReference>
<dbReference type="Gene3D" id="2.30.29.30">
    <property type="entry name" value="Pleckstrin-homology domain (PH domain)/Phosphotyrosine-binding domain (PTB)"/>
    <property type="match status" value="1"/>
</dbReference>
<evidence type="ECO:0000256" key="1">
    <source>
        <dbReference type="ARBA" id="ARBA00004398"/>
    </source>
</evidence>
<dbReference type="GO" id="GO:0015031">
    <property type="term" value="P:protein transport"/>
    <property type="evidence" value="ECO:0007669"/>
    <property type="project" value="UniProtKB-KW"/>
</dbReference>
<dbReference type="InterPro" id="IPR032403">
    <property type="entry name" value="Exo84_C"/>
</dbReference>
<feature type="domain" description="Exocyst component Exo84 C-terminal" evidence="8">
    <location>
        <begin position="290"/>
        <end position="491"/>
    </location>
</feature>
<keyword evidence="5" id="KW-0268">Exocytosis</keyword>
<proteinExistence type="inferred from homology"/>
<dbReference type="GO" id="GO:0000145">
    <property type="term" value="C:exocyst"/>
    <property type="evidence" value="ECO:0007669"/>
    <property type="project" value="InterPro"/>
</dbReference>
<dbReference type="InterPro" id="IPR042560">
    <property type="entry name" value="Exo84_C_2"/>
</dbReference>
<reference evidence="9 10" key="1">
    <citation type="journal article" date="2018" name="New Phytol.">
        <title>Phylogenomics of Endogonaceae and evolution of mycorrhizas within Mucoromycota.</title>
        <authorList>
            <person name="Chang Y."/>
            <person name="Desiro A."/>
            <person name="Na H."/>
            <person name="Sandor L."/>
            <person name="Lipzen A."/>
            <person name="Clum A."/>
            <person name="Barry K."/>
            <person name="Grigoriev I.V."/>
            <person name="Martin F.M."/>
            <person name="Stajich J.E."/>
            <person name="Smith M.E."/>
            <person name="Bonito G."/>
            <person name="Spatafora J.W."/>
        </authorList>
    </citation>
    <scope>NUCLEOTIDE SEQUENCE [LARGE SCALE GENOMIC DNA]</scope>
    <source>
        <strain evidence="9 10">GMNB39</strain>
    </source>
</reference>
<feature type="region of interest" description="Disordered" evidence="7">
    <location>
        <begin position="258"/>
        <end position="281"/>
    </location>
</feature>
<comment type="caution">
    <text evidence="9">The sequence shown here is derived from an EMBL/GenBank/DDBJ whole genome shotgun (WGS) entry which is preliminary data.</text>
</comment>
<keyword evidence="4" id="KW-0813">Transport</keyword>
<keyword evidence="6" id="KW-0653">Protein transport</keyword>
<evidence type="ECO:0000256" key="3">
    <source>
        <dbReference type="ARBA" id="ARBA00021269"/>
    </source>
</evidence>
<dbReference type="EMBL" id="RBNI01011351">
    <property type="protein sequence ID" value="RUP43284.1"/>
    <property type="molecule type" value="Genomic_DNA"/>
</dbReference>